<name>A0A3N6NV96_9CYAN</name>
<comment type="caution">
    <text evidence="1">The sequence shown here is derived from an EMBL/GenBank/DDBJ whole genome shotgun (WGS) entry which is preliminary data.</text>
</comment>
<protein>
    <submittedName>
        <fullName evidence="1">Uncharacterized protein</fullName>
    </submittedName>
</protein>
<dbReference type="AlphaFoldDB" id="A0A3N6NV96"/>
<dbReference type="OrthoDB" id="464286at2"/>
<keyword evidence="2" id="KW-1185">Reference proteome</keyword>
<accession>A0A3N6NV96</accession>
<dbReference type="Proteomes" id="UP000269154">
    <property type="component" value="Unassembled WGS sequence"/>
</dbReference>
<evidence type="ECO:0000313" key="1">
    <source>
        <dbReference type="EMBL" id="RQH25020.1"/>
    </source>
</evidence>
<sequence>MYYYYRLQSASPIFPMATDSQKKTQYKYLGKPGSEADIDAVEKMTRRDIIDELERVIYSLPESYLDICFGGEIEPDPSYALQDDQ</sequence>
<proteinExistence type="predicted"/>
<evidence type="ECO:0000313" key="2">
    <source>
        <dbReference type="Proteomes" id="UP000269154"/>
    </source>
</evidence>
<organism evidence="1 2">
    <name type="scientific">Okeania hirsuta</name>
    <dbReference type="NCBI Taxonomy" id="1458930"/>
    <lineage>
        <taxon>Bacteria</taxon>
        <taxon>Bacillati</taxon>
        <taxon>Cyanobacteriota</taxon>
        <taxon>Cyanophyceae</taxon>
        <taxon>Oscillatoriophycideae</taxon>
        <taxon>Oscillatoriales</taxon>
        <taxon>Microcoleaceae</taxon>
        <taxon>Okeania</taxon>
    </lineage>
</organism>
<dbReference type="EMBL" id="RCBY01000312">
    <property type="protein sequence ID" value="RQH25020.1"/>
    <property type="molecule type" value="Genomic_DNA"/>
</dbReference>
<reference evidence="1 2" key="1">
    <citation type="journal article" date="2018" name="ACS Chem. Biol.">
        <title>Ketoreductase domain dysfunction expands chemodiversity: malyngamide biosynthesis in the cyanobacterium Okeania hirsuta.</title>
        <authorList>
            <person name="Moss N.A."/>
            <person name="Leao T."/>
            <person name="Rankin M."/>
            <person name="McCullough T.M."/>
            <person name="Qu P."/>
            <person name="Korobeynikov A."/>
            <person name="Smith J.L."/>
            <person name="Gerwick L."/>
            <person name="Gerwick W.H."/>
        </authorList>
    </citation>
    <scope>NUCLEOTIDE SEQUENCE [LARGE SCALE GENOMIC DNA]</scope>
    <source>
        <strain evidence="1 2">PAB10Feb10-1</strain>
    </source>
</reference>
<gene>
    <name evidence="1" type="ORF">D5R40_29570</name>
</gene>